<feature type="transmembrane region" description="Helical" evidence="1">
    <location>
        <begin position="192"/>
        <end position="211"/>
    </location>
</feature>
<keyword evidence="1" id="KW-1133">Transmembrane helix</keyword>
<protein>
    <submittedName>
        <fullName evidence="2">Multiple ankyrin repeats single kh domain</fullName>
    </submittedName>
</protein>
<feature type="transmembrane region" description="Helical" evidence="1">
    <location>
        <begin position="85"/>
        <end position="109"/>
    </location>
</feature>
<dbReference type="Gene3D" id="1.25.40.20">
    <property type="entry name" value="Ankyrin repeat-containing domain"/>
    <property type="match status" value="1"/>
</dbReference>
<gene>
    <name evidence="2" type="ORF">MVEN_01336400</name>
</gene>
<dbReference type="EMBL" id="JACAZI010000010">
    <property type="protein sequence ID" value="KAF7350319.1"/>
    <property type="molecule type" value="Genomic_DNA"/>
</dbReference>
<name>A0A8H7CTY5_9AGAR</name>
<reference evidence="2" key="1">
    <citation type="submission" date="2020-05" db="EMBL/GenBank/DDBJ databases">
        <title>Mycena genomes resolve the evolution of fungal bioluminescence.</title>
        <authorList>
            <person name="Tsai I.J."/>
        </authorList>
    </citation>
    <scope>NUCLEOTIDE SEQUENCE</scope>
    <source>
        <strain evidence="2">CCC161011</strain>
    </source>
</reference>
<dbReference type="AlphaFoldDB" id="A0A8H7CTY5"/>
<dbReference type="SUPFAM" id="SSF48403">
    <property type="entry name" value="Ankyrin repeat"/>
    <property type="match status" value="1"/>
</dbReference>
<dbReference type="OrthoDB" id="3351993at2759"/>
<evidence type="ECO:0000313" key="2">
    <source>
        <dbReference type="EMBL" id="KAF7350319.1"/>
    </source>
</evidence>
<comment type="caution">
    <text evidence="2">The sequence shown here is derived from an EMBL/GenBank/DDBJ whole genome shotgun (WGS) entry which is preliminary data.</text>
</comment>
<evidence type="ECO:0000313" key="3">
    <source>
        <dbReference type="Proteomes" id="UP000620124"/>
    </source>
</evidence>
<dbReference type="InterPro" id="IPR036770">
    <property type="entry name" value="Ankyrin_rpt-contain_sf"/>
</dbReference>
<organism evidence="2 3">
    <name type="scientific">Mycena venus</name>
    <dbReference type="NCBI Taxonomy" id="2733690"/>
    <lineage>
        <taxon>Eukaryota</taxon>
        <taxon>Fungi</taxon>
        <taxon>Dikarya</taxon>
        <taxon>Basidiomycota</taxon>
        <taxon>Agaricomycotina</taxon>
        <taxon>Agaricomycetes</taxon>
        <taxon>Agaricomycetidae</taxon>
        <taxon>Agaricales</taxon>
        <taxon>Marasmiineae</taxon>
        <taxon>Mycenaceae</taxon>
        <taxon>Mycena</taxon>
    </lineage>
</organism>
<feature type="transmembrane region" description="Helical" evidence="1">
    <location>
        <begin position="248"/>
        <end position="271"/>
    </location>
</feature>
<keyword evidence="1" id="KW-0472">Membrane</keyword>
<sequence length="465" mass="51695">MSDTPCIIPPNPDVSGIGVRAAICAQNLACFLPVVIHLSDGKITKAKLKGIKDQSIGMLAIAFAILFTTIILAKGAGGNQTITSYHAAVVLDLSWMSNTSTWIWFILYVHYRSKRDNGRTEANWSTWRDILLEPLQDLMGWNGTDSYSTERNEGDCENVDIAQRIWTRTKYVVATVRHIIQRLCRLISAQPVLTLGSIHLSLMAGIGIWLWSAPARFGQPLSPNCDPILAVVGIPVRFSSTPLRILSLAIYFIVLIPGFNLVLPFLFFLALHISYNRVQSFRRYNDTRKSPAPYTAFLVVDLACLVAINILFIIDIELTLRRNKGDENGEENEWGFGQVLALLLLIIPLRDAWGALQEIREKLQGANVQLAKLIRRECQAEPLQAAEEIERLLEEEADPNFADNHFGSLLQMVAFHGRIDLLQILVKAAQSEVLNKVGGRYGTALCAACANGKHEIVEILLERGG</sequence>
<proteinExistence type="predicted"/>
<feature type="transmembrane region" description="Helical" evidence="1">
    <location>
        <begin position="292"/>
        <end position="314"/>
    </location>
</feature>
<dbReference type="Proteomes" id="UP000620124">
    <property type="component" value="Unassembled WGS sequence"/>
</dbReference>
<accession>A0A8H7CTY5</accession>
<evidence type="ECO:0000256" key="1">
    <source>
        <dbReference type="SAM" id="Phobius"/>
    </source>
</evidence>
<keyword evidence="3" id="KW-1185">Reference proteome</keyword>
<dbReference type="Pfam" id="PF12796">
    <property type="entry name" value="Ank_2"/>
    <property type="match status" value="1"/>
</dbReference>
<dbReference type="InterPro" id="IPR002110">
    <property type="entry name" value="Ankyrin_rpt"/>
</dbReference>
<keyword evidence="1" id="KW-0812">Transmembrane</keyword>
<feature type="transmembrane region" description="Helical" evidence="1">
    <location>
        <begin position="56"/>
        <end position="73"/>
    </location>
</feature>